<dbReference type="KEGG" id="kmx:KLMA_10002"/>
<feature type="compositionally biased region" description="Polar residues" evidence="1">
    <location>
        <begin position="1"/>
        <end position="18"/>
    </location>
</feature>
<dbReference type="AlphaFoldDB" id="W0T692"/>
<organism evidence="3 4">
    <name type="scientific">Kluyveromyces marxianus (strain DMKU3-1042 / BCC 29191 / NBRC 104275)</name>
    <name type="common">Yeast</name>
    <name type="synonym">Candida kefyr</name>
    <dbReference type="NCBI Taxonomy" id="1003335"/>
    <lineage>
        <taxon>Eukaryota</taxon>
        <taxon>Fungi</taxon>
        <taxon>Dikarya</taxon>
        <taxon>Ascomycota</taxon>
        <taxon>Saccharomycotina</taxon>
        <taxon>Saccharomycetes</taxon>
        <taxon>Saccharomycetales</taxon>
        <taxon>Saccharomycetaceae</taxon>
        <taxon>Kluyveromyces</taxon>
    </lineage>
</organism>
<dbReference type="Proteomes" id="UP000065495">
    <property type="component" value="Chromosome 1"/>
</dbReference>
<proteinExistence type="predicted"/>
<dbReference type="VEuPathDB" id="FungiDB:KLMA_10002"/>
<protein>
    <submittedName>
        <fullName evidence="3">Uncharacterized protein</fullName>
    </submittedName>
</protein>
<evidence type="ECO:0000313" key="4">
    <source>
        <dbReference type="Proteomes" id="UP000065495"/>
    </source>
</evidence>
<dbReference type="RefSeq" id="XP_022673542.1">
    <property type="nucleotide sequence ID" value="XM_022818917.1"/>
</dbReference>
<evidence type="ECO:0000313" key="3">
    <source>
        <dbReference type="EMBL" id="BAO37624.1"/>
    </source>
</evidence>
<feature type="transmembrane region" description="Helical" evidence="2">
    <location>
        <begin position="82"/>
        <end position="107"/>
    </location>
</feature>
<evidence type="ECO:0000256" key="1">
    <source>
        <dbReference type="SAM" id="MobiDB-lite"/>
    </source>
</evidence>
<reference evidence="3 4" key="1">
    <citation type="journal article" date="2015" name="Biotechnol. Biofuels">
        <title>Genetic basis of the highly efficient yeast Kluyveromyces marxianus: complete genome sequence and transcriptome analyses.</title>
        <authorList>
            <person name="Lertwattanasakul N."/>
            <person name="Kosaka T."/>
            <person name="Hosoyama A."/>
            <person name="Suzuki Y."/>
            <person name="Rodrussamee N."/>
            <person name="Matsutani M."/>
            <person name="Murata M."/>
            <person name="Fujimoto N."/>
            <person name="Suprayogi"/>
            <person name="Tsuchikane K."/>
            <person name="Limtong S."/>
            <person name="Fujita N."/>
            <person name="Yamada M."/>
        </authorList>
    </citation>
    <scope>NUCLEOTIDE SEQUENCE [LARGE SCALE GENOMIC DNA]</scope>
    <source>
        <strain evidence="4">DMKU3-1042 / BCC 29191 / NBRC 104275</strain>
    </source>
</reference>
<sequence length="120" mass="13894">MASNDIISTNVPSKVPTTDTEEYPVQHTRPNSEHSFSKFVLPSPLHLVHPPHLSSLPSLFCMLPALYYTSLFPLFPISETSFFMFFSFYSCDVTFSCILLSFFHLLFQLPVFLRIHFLLW</sequence>
<feature type="transmembrane region" description="Helical" evidence="2">
    <location>
        <begin position="56"/>
        <end position="75"/>
    </location>
</feature>
<gene>
    <name evidence="3" type="ORF">KLMA_10002</name>
</gene>
<feature type="region of interest" description="Disordered" evidence="1">
    <location>
        <begin position="1"/>
        <end position="30"/>
    </location>
</feature>
<name>W0T692_KLUMD</name>
<keyword evidence="2" id="KW-0472">Membrane</keyword>
<keyword evidence="2" id="KW-1133">Transmembrane helix</keyword>
<dbReference type="GeneID" id="34713687"/>
<evidence type="ECO:0000256" key="2">
    <source>
        <dbReference type="SAM" id="Phobius"/>
    </source>
</evidence>
<dbReference type="EMBL" id="AP012213">
    <property type="protein sequence ID" value="BAO37624.1"/>
    <property type="molecule type" value="Genomic_DNA"/>
</dbReference>
<accession>W0T692</accession>
<keyword evidence="2" id="KW-0812">Transmembrane</keyword>